<protein>
    <submittedName>
        <fullName evidence="1">Uncharacterized protein</fullName>
    </submittedName>
</protein>
<evidence type="ECO:0000313" key="1">
    <source>
        <dbReference type="EMBL" id="DAE24701.1"/>
    </source>
</evidence>
<reference evidence="1" key="1">
    <citation type="journal article" date="2021" name="Proc. Natl. Acad. Sci. U.S.A.">
        <title>A Catalog of Tens of Thousands of Viruses from Human Metagenomes Reveals Hidden Associations with Chronic Diseases.</title>
        <authorList>
            <person name="Tisza M.J."/>
            <person name="Buck C.B."/>
        </authorList>
    </citation>
    <scope>NUCLEOTIDE SEQUENCE</scope>
    <source>
        <strain evidence="1">Ct1ro12</strain>
    </source>
</reference>
<organism evidence="1">
    <name type="scientific">Inoviridae sp. ct1ro12</name>
    <dbReference type="NCBI Taxonomy" id="2826756"/>
    <lineage>
        <taxon>Viruses</taxon>
        <taxon>Monodnaviria</taxon>
        <taxon>Loebvirae</taxon>
        <taxon>Hofneiviricota</taxon>
        <taxon>Faserviricetes</taxon>
        <taxon>Tubulavirales</taxon>
        <taxon>Inoviridae</taxon>
    </lineage>
</organism>
<dbReference type="EMBL" id="BK015781">
    <property type="protein sequence ID" value="DAE24701.1"/>
    <property type="molecule type" value="Genomic_DNA"/>
</dbReference>
<sequence>MTCLFKGMNYFCKRQLLLFFNKSGSALRVRPRCLYCVYKVSRANINLLANSKL</sequence>
<name>A0A8S5R140_9VIRU</name>
<proteinExistence type="predicted"/>
<accession>A0A8S5R140</accession>